<evidence type="ECO:0000256" key="1">
    <source>
        <dbReference type="SAM" id="MobiDB-lite"/>
    </source>
</evidence>
<dbReference type="EMBL" id="CP040004">
    <property type="protein sequence ID" value="QCT42491.1"/>
    <property type="molecule type" value="Genomic_DNA"/>
</dbReference>
<dbReference type="Proteomes" id="UP000310639">
    <property type="component" value="Chromosome"/>
</dbReference>
<feature type="region of interest" description="Disordered" evidence="1">
    <location>
        <begin position="140"/>
        <end position="179"/>
    </location>
</feature>
<organism evidence="2 3">
    <name type="scientific">Candidatus Nanosynbacter featherlites</name>
    <dbReference type="NCBI Taxonomy" id="2572088"/>
    <lineage>
        <taxon>Bacteria</taxon>
        <taxon>Candidatus Saccharimonadota</taxon>
        <taxon>Candidatus Saccharimonadia</taxon>
        <taxon>Candidatus Nanosynbacterales</taxon>
        <taxon>Candidatus Nanosynbacteraceae</taxon>
        <taxon>Candidatus Nanosynbacter</taxon>
    </lineage>
</organism>
<name>A0A4P9A3U6_9BACT</name>
<dbReference type="RefSeq" id="WP_138079504.1">
    <property type="nucleotide sequence ID" value="NZ_CP040004.1"/>
</dbReference>
<dbReference type="KEGG" id="nft:FBF37_03455"/>
<feature type="compositionally biased region" description="Basic and acidic residues" evidence="1">
    <location>
        <begin position="156"/>
        <end position="172"/>
    </location>
</feature>
<dbReference type="AlphaFoldDB" id="A0A4P9A3U6"/>
<evidence type="ECO:0000313" key="3">
    <source>
        <dbReference type="Proteomes" id="UP000310639"/>
    </source>
</evidence>
<sequence length="179" mass="19698">MSEIITSHVAVNAEGDIVYPEQGPDFDPAKLDASLVRQETDDAAEQRYEEHLQQALSGNFAGRNKLLLKTAQLAGAANRSRGAGKMHDMGRADKIRGAAEAAGRSITERQKALELARIACRACPLKDFCVMDPEELVRDLSKTGKAGSSVRQRFSRRVEKSDNNHLCEDNLRPGRLPKQ</sequence>
<gene>
    <name evidence="2" type="ORF">FBF37_03455</name>
</gene>
<keyword evidence="3" id="KW-1185">Reference proteome</keyword>
<evidence type="ECO:0000313" key="2">
    <source>
        <dbReference type="EMBL" id="QCT42491.1"/>
    </source>
</evidence>
<accession>A0A4P9A3U6</accession>
<proteinExistence type="predicted"/>
<reference evidence="2 3" key="1">
    <citation type="submission" date="2019-04" db="EMBL/GenBank/DDBJ databases">
        <title>Saccharibacteria TM7 genomes.</title>
        <authorList>
            <person name="Bor B."/>
            <person name="He X."/>
            <person name="Chen T."/>
            <person name="Dewhirst F.E."/>
        </authorList>
    </citation>
    <scope>NUCLEOTIDE SEQUENCE [LARGE SCALE GENOMIC DNA]</scope>
    <source>
        <strain evidence="2 3">BB001</strain>
    </source>
</reference>
<protein>
    <submittedName>
        <fullName evidence="2">Uncharacterized protein</fullName>
    </submittedName>
</protein>